<evidence type="ECO:0000313" key="2">
    <source>
        <dbReference type="Proteomes" id="UP000770717"/>
    </source>
</evidence>
<comment type="caution">
    <text evidence="1">The sequence shown here is derived from an EMBL/GenBank/DDBJ whole genome shotgun (WGS) entry which is preliminary data.</text>
</comment>
<keyword evidence="2" id="KW-1185">Reference proteome</keyword>
<evidence type="ECO:0000313" key="1">
    <source>
        <dbReference type="EMBL" id="KAG9492465.1"/>
    </source>
</evidence>
<dbReference type="Proteomes" id="UP000770717">
    <property type="component" value="Unassembled WGS sequence"/>
</dbReference>
<sequence>MGRATVKSHHIALDPSFSYFHSTKDCVTLLRESWHKKGDNNLTVQPFIVTSQACWCHSQISEHITMSGQEGSHARVIHIKRLPGSRNLHSSCVKKGLEPMCE</sequence>
<accession>A0A8J6FTM1</accession>
<gene>
    <name evidence="1" type="ORF">GDO78_000781</name>
</gene>
<reference evidence="1" key="1">
    <citation type="thesis" date="2020" institute="ProQuest LLC" country="789 East Eisenhower Parkway, Ann Arbor, MI, USA">
        <title>Comparative Genomics and Chromosome Evolution.</title>
        <authorList>
            <person name="Mudd A.B."/>
        </authorList>
    </citation>
    <scope>NUCLEOTIDE SEQUENCE</scope>
    <source>
        <strain evidence="1">HN-11 Male</strain>
        <tissue evidence="1">Kidney and liver</tissue>
    </source>
</reference>
<name>A0A8J6FTM1_ELECQ</name>
<proteinExistence type="predicted"/>
<protein>
    <submittedName>
        <fullName evidence="1">Uncharacterized protein</fullName>
    </submittedName>
</protein>
<organism evidence="1 2">
    <name type="scientific">Eleutherodactylus coqui</name>
    <name type="common">Puerto Rican coqui</name>
    <dbReference type="NCBI Taxonomy" id="57060"/>
    <lineage>
        <taxon>Eukaryota</taxon>
        <taxon>Metazoa</taxon>
        <taxon>Chordata</taxon>
        <taxon>Craniata</taxon>
        <taxon>Vertebrata</taxon>
        <taxon>Euteleostomi</taxon>
        <taxon>Amphibia</taxon>
        <taxon>Batrachia</taxon>
        <taxon>Anura</taxon>
        <taxon>Neobatrachia</taxon>
        <taxon>Hyloidea</taxon>
        <taxon>Eleutherodactylidae</taxon>
        <taxon>Eleutherodactylinae</taxon>
        <taxon>Eleutherodactylus</taxon>
        <taxon>Eleutherodactylus</taxon>
    </lineage>
</organism>
<dbReference type="EMBL" id="WNTK01000001">
    <property type="protein sequence ID" value="KAG9492465.1"/>
    <property type="molecule type" value="Genomic_DNA"/>
</dbReference>
<dbReference type="AlphaFoldDB" id="A0A8J6FTM1"/>